<sequence>MKQYAFGNQTQSFTPSSTSSKSHGIKIRPLLDDGRDVSIVYNGLLAHAGAQTIYLHAGYGGNWQNVYDHRMEKTSEGWQCTINMEQEDLYFCFKDSANNWDNNNGKNWNYRSKGTNNRTH</sequence>
<dbReference type="InterPro" id="IPR013783">
    <property type="entry name" value="Ig-like_fold"/>
</dbReference>
<evidence type="ECO:0000313" key="4">
    <source>
        <dbReference type="Proteomes" id="UP000617402"/>
    </source>
</evidence>
<feature type="compositionally biased region" description="Low complexity" evidence="1">
    <location>
        <begin position="10"/>
        <end position="22"/>
    </location>
</feature>
<comment type="caution">
    <text evidence="3">The sequence shown here is derived from an EMBL/GenBank/DDBJ whole genome shotgun (WGS) entry which is preliminary data.</text>
</comment>
<evidence type="ECO:0000259" key="2">
    <source>
        <dbReference type="SMART" id="SM01066"/>
    </source>
</evidence>
<accession>A0ABR7SZK9</accession>
<dbReference type="InterPro" id="IPR005085">
    <property type="entry name" value="CBM25"/>
</dbReference>
<dbReference type="SMART" id="SM01066">
    <property type="entry name" value="CBM_25"/>
    <property type="match status" value="1"/>
</dbReference>
<organism evidence="3 4">
    <name type="scientific">Heliobacterium chlorum</name>
    <dbReference type="NCBI Taxonomy" id="2698"/>
    <lineage>
        <taxon>Bacteria</taxon>
        <taxon>Bacillati</taxon>
        <taxon>Bacillota</taxon>
        <taxon>Clostridia</taxon>
        <taxon>Eubacteriales</taxon>
        <taxon>Heliobacteriaceae</taxon>
        <taxon>Heliobacterium</taxon>
    </lineage>
</organism>
<dbReference type="Proteomes" id="UP000617402">
    <property type="component" value="Unassembled WGS sequence"/>
</dbReference>
<proteinExistence type="predicted"/>
<dbReference type="EMBL" id="JACVHF010000003">
    <property type="protein sequence ID" value="MBC9783965.1"/>
    <property type="molecule type" value="Genomic_DNA"/>
</dbReference>
<name>A0ABR7SZK9_HELCL</name>
<protein>
    <recommendedName>
        <fullName evidence="2">Carbohydrate binding module family 25 domain-containing protein</fullName>
    </recommendedName>
</protein>
<dbReference type="RefSeq" id="WP_188039085.1">
    <property type="nucleotide sequence ID" value="NZ_JACVHF010000003.1"/>
</dbReference>
<feature type="region of interest" description="Disordered" evidence="1">
    <location>
        <begin position="1"/>
        <end position="25"/>
    </location>
</feature>
<dbReference type="Pfam" id="PF16760">
    <property type="entry name" value="CBM53"/>
    <property type="match status" value="1"/>
</dbReference>
<feature type="domain" description="Carbohydrate binding module family 25" evidence="2">
    <location>
        <begin position="34"/>
        <end position="113"/>
    </location>
</feature>
<evidence type="ECO:0000313" key="3">
    <source>
        <dbReference type="EMBL" id="MBC9783965.1"/>
    </source>
</evidence>
<dbReference type="Gene3D" id="2.60.40.10">
    <property type="entry name" value="Immunoglobulins"/>
    <property type="match status" value="1"/>
</dbReference>
<reference evidence="3 4" key="1">
    <citation type="submission" date="2020-07" db="EMBL/GenBank/DDBJ databases">
        <title>Draft whole-genome sequence of Heliobacterium chlorum DSM 3682, type strain.</title>
        <authorList>
            <person name="Kyndt J.A."/>
            <person name="Meyer T.E."/>
            <person name="Imhoff J.F."/>
        </authorList>
    </citation>
    <scope>NUCLEOTIDE SEQUENCE [LARGE SCALE GENOMIC DNA]</scope>
    <source>
        <strain evidence="3 4">DSM 3682</strain>
    </source>
</reference>
<keyword evidence="4" id="KW-1185">Reference proteome</keyword>
<evidence type="ECO:0000256" key="1">
    <source>
        <dbReference type="SAM" id="MobiDB-lite"/>
    </source>
</evidence>
<gene>
    <name evidence="3" type="ORF">H1S01_05500</name>
</gene>